<dbReference type="EMBL" id="CP073767">
    <property type="protein sequence ID" value="UWZ59748.1"/>
    <property type="molecule type" value="Genomic_DNA"/>
</dbReference>
<dbReference type="InterPro" id="IPR058240">
    <property type="entry name" value="rSAM_sf"/>
</dbReference>
<organism evidence="7 8">
    <name type="scientific">Dactylosporangium aurantiacum</name>
    <dbReference type="NCBI Taxonomy" id="35754"/>
    <lineage>
        <taxon>Bacteria</taxon>
        <taxon>Bacillati</taxon>
        <taxon>Actinomycetota</taxon>
        <taxon>Actinomycetes</taxon>
        <taxon>Micromonosporales</taxon>
        <taxon>Micromonosporaceae</taxon>
        <taxon>Dactylosporangium</taxon>
    </lineage>
</organism>
<dbReference type="GO" id="GO:0046872">
    <property type="term" value="F:metal ion binding"/>
    <property type="evidence" value="ECO:0007669"/>
    <property type="project" value="UniProtKB-KW"/>
</dbReference>
<keyword evidence="8" id="KW-1185">Reference proteome</keyword>
<accession>A0A9Q9IR21</accession>
<keyword evidence="3" id="KW-0408">Iron</keyword>
<gene>
    <name evidence="7" type="ORF">Daura_25065</name>
</gene>
<dbReference type="InterPro" id="IPR023885">
    <property type="entry name" value="4Fe4S-binding_SPASM_dom"/>
</dbReference>
<feature type="domain" description="Radical SAM core" evidence="5">
    <location>
        <begin position="22"/>
        <end position="117"/>
    </location>
</feature>
<sequence length="303" mass="32546">MCLVRYRPPVNKITGAMPMVMFERLIGDLPDLRQLTLQGLGEPLLAPDLLAMIRLAKGGGARVGFNSNATLLNARRAAELVDSGVDWLHVSLDGADAGAFEAIRDGASFDTVVGNLAGLVAAKRAAGSDTPWIRVVFVAMRRNVAQLPDLVALLGRIGVAELRVQNLSHTFGDTDPSGAYREIRDYAAAEALWTGEDRAAADAAFAAARRAAKDHGVMLRLPSTGPHPGGCTWPWDAAYVTSDGVVQPCCMVMGDDRVALGRLDEQSFPEIWSGAHYQEFRRRLAGDDPPDVCRGCALYQGTF</sequence>
<evidence type="ECO:0000259" key="6">
    <source>
        <dbReference type="Pfam" id="PF13186"/>
    </source>
</evidence>
<dbReference type="GO" id="GO:0003824">
    <property type="term" value="F:catalytic activity"/>
    <property type="evidence" value="ECO:0007669"/>
    <property type="project" value="InterPro"/>
</dbReference>
<dbReference type="SUPFAM" id="SSF102114">
    <property type="entry name" value="Radical SAM enzymes"/>
    <property type="match status" value="1"/>
</dbReference>
<evidence type="ECO:0000256" key="3">
    <source>
        <dbReference type="ARBA" id="ARBA00023004"/>
    </source>
</evidence>
<dbReference type="Gene3D" id="3.20.20.70">
    <property type="entry name" value="Aldolase class I"/>
    <property type="match status" value="1"/>
</dbReference>
<evidence type="ECO:0000256" key="2">
    <source>
        <dbReference type="ARBA" id="ARBA00022723"/>
    </source>
</evidence>
<dbReference type="Pfam" id="PF04055">
    <property type="entry name" value="Radical_SAM"/>
    <property type="match status" value="1"/>
</dbReference>
<keyword evidence="1" id="KW-0949">S-adenosyl-L-methionine</keyword>
<dbReference type="CDD" id="cd21109">
    <property type="entry name" value="SPASM"/>
    <property type="match status" value="1"/>
</dbReference>
<dbReference type="OrthoDB" id="9782387at2"/>
<dbReference type="InterPro" id="IPR007197">
    <property type="entry name" value="rSAM"/>
</dbReference>
<evidence type="ECO:0000259" key="5">
    <source>
        <dbReference type="Pfam" id="PF04055"/>
    </source>
</evidence>
<dbReference type="CDD" id="cd01335">
    <property type="entry name" value="Radical_SAM"/>
    <property type="match status" value="1"/>
</dbReference>
<evidence type="ECO:0000313" key="8">
    <source>
        <dbReference type="Proteomes" id="UP001058003"/>
    </source>
</evidence>
<dbReference type="KEGG" id="daur:Daura_25065"/>
<feature type="domain" description="4Fe4S-binding SPASM" evidence="6">
    <location>
        <begin position="231"/>
        <end position="296"/>
    </location>
</feature>
<dbReference type="Pfam" id="PF13186">
    <property type="entry name" value="SPASM"/>
    <property type="match status" value="1"/>
</dbReference>
<dbReference type="InterPro" id="IPR013785">
    <property type="entry name" value="Aldolase_TIM"/>
</dbReference>
<dbReference type="GO" id="GO:0051536">
    <property type="term" value="F:iron-sulfur cluster binding"/>
    <property type="evidence" value="ECO:0007669"/>
    <property type="project" value="UniProtKB-KW"/>
</dbReference>
<dbReference type="PANTHER" id="PTHR11228">
    <property type="entry name" value="RADICAL SAM DOMAIN PROTEIN"/>
    <property type="match status" value="1"/>
</dbReference>
<dbReference type="Proteomes" id="UP001058003">
    <property type="component" value="Chromosome"/>
</dbReference>
<evidence type="ECO:0000256" key="4">
    <source>
        <dbReference type="ARBA" id="ARBA00023014"/>
    </source>
</evidence>
<proteinExistence type="predicted"/>
<protein>
    <submittedName>
        <fullName evidence="7">SPASM domain-containing protein</fullName>
    </submittedName>
</protein>
<reference evidence="7" key="1">
    <citation type="submission" date="2021-04" db="EMBL/GenBank/DDBJ databases">
        <title>Dactylosporangium aurantiacum NRRL B-8018 full assembly.</title>
        <authorList>
            <person name="Hartkoorn R.C."/>
            <person name="Beaudoing E."/>
            <person name="Hot D."/>
        </authorList>
    </citation>
    <scope>NUCLEOTIDE SEQUENCE</scope>
    <source>
        <strain evidence="7">NRRL B-8018</strain>
    </source>
</reference>
<name>A0A9Q9IR21_9ACTN</name>
<dbReference type="AlphaFoldDB" id="A0A9Q9IR21"/>
<evidence type="ECO:0000313" key="7">
    <source>
        <dbReference type="EMBL" id="UWZ59748.1"/>
    </source>
</evidence>
<keyword evidence="4" id="KW-0411">Iron-sulfur</keyword>
<dbReference type="InterPro" id="IPR050377">
    <property type="entry name" value="Radical_SAM_PqqE_MftC-like"/>
</dbReference>
<evidence type="ECO:0000256" key="1">
    <source>
        <dbReference type="ARBA" id="ARBA00022691"/>
    </source>
</evidence>
<keyword evidence="2" id="KW-0479">Metal-binding</keyword>
<dbReference type="PANTHER" id="PTHR11228:SF34">
    <property type="entry name" value="TUNGSTEN-CONTAINING ALDEHYDE FERREDOXIN OXIDOREDUCTASE COFACTOR MODIFYING PROTEIN"/>
    <property type="match status" value="1"/>
</dbReference>